<dbReference type="Gene3D" id="3.10.20.90">
    <property type="entry name" value="Phosphatidylinositol 3-kinase Catalytic Subunit, Chain A, domain 1"/>
    <property type="match status" value="1"/>
</dbReference>
<dbReference type="PANTHER" id="PTHR13040">
    <property type="entry name" value="AUTOPHAGY PROTEIN 5"/>
    <property type="match status" value="1"/>
</dbReference>
<dbReference type="PANTHER" id="PTHR13040:SF2">
    <property type="entry name" value="AUTOPHAGY PROTEIN 5"/>
    <property type="match status" value="1"/>
</dbReference>
<dbReference type="GO" id="GO:0000422">
    <property type="term" value="P:autophagy of mitochondrion"/>
    <property type="evidence" value="ECO:0007669"/>
    <property type="project" value="TreeGrafter"/>
</dbReference>
<evidence type="ECO:0000313" key="20">
    <source>
        <dbReference type="Proteomes" id="UP000326759"/>
    </source>
</evidence>
<evidence type="ECO:0000256" key="8">
    <source>
        <dbReference type="ARBA" id="ARBA00022843"/>
    </source>
</evidence>
<dbReference type="GO" id="GO:0034274">
    <property type="term" value="C:Atg12-Atg5-Atg16 complex"/>
    <property type="evidence" value="ECO:0007669"/>
    <property type="project" value="TreeGrafter"/>
</dbReference>
<evidence type="ECO:0000256" key="6">
    <source>
        <dbReference type="ARBA" id="ARBA00022499"/>
    </source>
</evidence>
<feature type="domain" description="Autophagy protein ATG5 UblB" evidence="16">
    <location>
        <begin position="197"/>
        <end position="275"/>
    </location>
</feature>
<keyword evidence="10" id="KW-0007">Acetylation</keyword>
<dbReference type="Pfam" id="PF20638">
    <property type="entry name" value="ATG5_UblA"/>
    <property type="match status" value="1"/>
</dbReference>
<keyword evidence="5" id="KW-0963">Cytoplasm</keyword>
<organism evidence="19 20">
    <name type="scientific">Armadillidium nasatum</name>
    <dbReference type="NCBI Taxonomy" id="96803"/>
    <lineage>
        <taxon>Eukaryota</taxon>
        <taxon>Metazoa</taxon>
        <taxon>Ecdysozoa</taxon>
        <taxon>Arthropoda</taxon>
        <taxon>Crustacea</taxon>
        <taxon>Multicrustacea</taxon>
        <taxon>Malacostraca</taxon>
        <taxon>Eumalacostraca</taxon>
        <taxon>Peracarida</taxon>
        <taxon>Isopoda</taxon>
        <taxon>Oniscidea</taxon>
        <taxon>Crinocheta</taxon>
        <taxon>Armadillidiidae</taxon>
        <taxon>Armadillidium</taxon>
    </lineage>
</organism>
<dbReference type="GO" id="GO:0044233">
    <property type="term" value="C:mitochondria-associated endoplasmic reticulum membrane contact site"/>
    <property type="evidence" value="ECO:0007669"/>
    <property type="project" value="TreeGrafter"/>
</dbReference>
<keyword evidence="11 15" id="KW-0072">Autophagy</keyword>
<dbReference type="OrthoDB" id="272162at2759"/>
<dbReference type="InterPro" id="IPR048318">
    <property type="entry name" value="ATG5_UblB"/>
</dbReference>
<keyword evidence="6 15" id="KW-1017">Isopeptide bond</keyword>
<dbReference type="FunFam" id="3.10.20.620:FF:000001">
    <property type="entry name" value="Autophagy related 5"/>
    <property type="match status" value="1"/>
</dbReference>
<gene>
    <name evidence="19" type="primary">ATG5</name>
    <name evidence="19" type="ORF">Anas_09268</name>
</gene>
<evidence type="ECO:0000256" key="3">
    <source>
        <dbReference type="ARBA" id="ARBA00006910"/>
    </source>
</evidence>
<dbReference type="GO" id="GO:0005776">
    <property type="term" value="C:autophagosome"/>
    <property type="evidence" value="ECO:0007669"/>
    <property type="project" value="TreeGrafter"/>
</dbReference>
<dbReference type="GO" id="GO:0006915">
    <property type="term" value="P:apoptotic process"/>
    <property type="evidence" value="ECO:0007669"/>
    <property type="project" value="UniProtKB-KW"/>
</dbReference>
<dbReference type="Proteomes" id="UP000326759">
    <property type="component" value="Unassembled WGS sequence"/>
</dbReference>
<dbReference type="FunFam" id="3.10.20.90:FF:000100">
    <property type="entry name" value="Autophagy related 5"/>
    <property type="match status" value="1"/>
</dbReference>
<feature type="domain" description="Autophagy protein ATG5 alpha-helical bundle region" evidence="17">
    <location>
        <begin position="133"/>
        <end position="188"/>
    </location>
</feature>
<dbReference type="InterPro" id="IPR042527">
    <property type="entry name" value="Atg5_UblA_dom_sf"/>
</dbReference>
<evidence type="ECO:0000256" key="2">
    <source>
        <dbReference type="ARBA" id="ARBA00004623"/>
    </source>
</evidence>
<keyword evidence="20" id="KW-1185">Reference proteome</keyword>
<dbReference type="GO" id="GO:0006995">
    <property type="term" value="P:cellular response to nitrogen starvation"/>
    <property type="evidence" value="ECO:0007669"/>
    <property type="project" value="TreeGrafter"/>
</dbReference>
<evidence type="ECO:0000259" key="16">
    <source>
        <dbReference type="Pfam" id="PF04106"/>
    </source>
</evidence>
<dbReference type="GO" id="GO:0000045">
    <property type="term" value="P:autophagosome assembly"/>
    <property type="evidence" value="ECO:0007669"/>
    <property type="project" value="UniProtKB-ARBA"/>
</dbReference>
<evidence type="ECO:0000256" key="4">
    <source>
        <dbReference type="ARBA" id="ARBA00015616"/>
    </source>
</evidence>
<dbReference type="AlphaFoldDB" id="A0A5N5TAL1"/>
<comment type="subunit">
    <text evidence="14">Forms a conjugate with ATG12. Part of the minor complex composed of 4 sets of ATG12-ATG5 and ATG16L1 (400 kDa); this complex interacts with ATG3 leading to disruption of ATG7 interaction and promotion of ATG8-like proteins lipidation. Forms an 800-kDa complex composed of ATG12-ATG5 and ATG16L2. The ATG12-ATG5 conjugate interacts with RAB33A; this interaction is bridged by ATG16L1 and promotes ATG12-ATG5-ATG16L1 complex recruitment to phagophores. Interacts with TECPR1; the interaction is direct and does not take place when ATG16L1 is associated with the ATG5-ATG12 conjugate. Interacts with DHX58/RIG-1, IFIH1/MDA5 and MAVS/IPS-1 in monomeric form as well as in ATG12-ATG5 conjugate form. The interaction with MAVS is further enhanced upon vesicular stomatitis virus (VSV) infection. Interacts with ATG3. Interacts with ATG7 and ATG10. Interacts with FADD. Interacts with Bassoon/BSN; this interaction is important for the regulation of presynaptic autophagy. Interacts with ATG16L2.</text>
</comment>
<dbReference type="GO" id="GO:0061908">
    <property type="term" value="C:phagophore"/>
    <property type="evidence" value="ECO:0007669"/>
    <property type="project" value="TreeGrafter"/>
</dbReference>
<keyword evidence="12 15" id="KW-0472">Membrane</keyword>
<dbReference type="InterPro" id="IPR007239">
    <property type="entry name" value="Atg5"/>
</dbReference>
<evidence type="ECO:0000256" key="9">
    <source>
        <dbReference type="ARBA" id="ARBA00022859"/>
    </source>
</evidence>
<comment type="similarity">
    <text evidence="3 15">Belongs to the ATG5 family.</text>
</comment>
<dbReference type="Gene3D" id="3.10.20.620">
    <property type="match status" value="1"/>
</dbReference>
<comment type="function">
    <text evidence="15">Involved in autophagic vesicle formation.</text>
</comment>
<protein>
    <recommendedName>
        <fullName evidence="4 15">Autophagy protein 5</fullName>
    </recommendedName>
</protein>
<accession>A0A5N5TAL1</accession>
<evidence type="ECO:0000256" key="1">
    <source>
        <dbReference type="ARBA" id="ARBA00004496"/>
    </source>
</evidence>
<dbReference type="FunFam" id="1.10.246.190:FF:000001">
    <property type="entry name" value="Autophagy related 5"/>
    <property type="match status" value="1"/>
</dbReference>
<evidence type="ECO:0000256" key="14">
    <source>
        <dbReference type="ARBA" id="ARBA00093583"/>
    </source>
</evidence>
<dbReference type="Pfam" id="PF20637">
    <property type="entry name" value="ATG5_HBR"/>
    <property type="match status" value="1"/>
</dbReference>
<dbReference type="GO" id="GO:0002376">
    <property type="term" value="P:immune system process"/>
    <property type="evidence" value="ECO:0007669"/>
    <property type="project" value="UniProtKB-KW"/>
</dbReference>
<sequence>MGEDREILREIWDGRIPISFSLSSDDCCTLSPPDPHYLMVPRMSYFPIVLDKVKKYFTRSINSDLKIDEIWLDFEGIPLKWNYPIGVLFDLHTGGKTIPWPLTVHFSNFPEESIIRCRSRFIVLLSCHSIYREAIESHFLAAVKEADAFKHRGQVVKNMQMQDHKQLWTGLCNDKFDQFWTINRKLMDCNGEEGFKYIPFRLFLKDEVPIQRLQKPFGEDGSRLTLEDLLKNVLPRTLNENYRVTIQGIEPPWDTPLQWLSEHLSHPDNFLYLCVLQSEL</sequence>
<comment type="caution">
    <text evidence="19">The sequence shown here is derived from an EMBL/GenBank/DDBJ whole genome shotgun (WGS) entry which is preliminary data.</text>
</comment>
<evidence type="ECO:0000256" key="15">
    <source>
        <dbReference type="RuleBase" id="RU361202"/>
    </source>
</evidence>
<comment type="subunit">
    <text evidence="15">Conjugated with ATG12.</text>
</comment>
<evidence type="ECO:0000256" key="13">
    <source>
        <dbReference type="ARBA" id="ARBA00025421"/>
    </source>
</evidence>
<evidence type="ECO:0000256" key="7">
    <source>
        <dbReference type="ARBA" id="ARBA00022703"/>
    </source>
</evidence>
<dbReference type="GO" id="GO:0034045">
    <property type="term" value="C:phagophore assembly site membrane"/>
    <property type="evidence" value="ECO:0007669"/>
    <property type="project" value="UniProtKB-SubCell"/>
</dbReference>
<dbReference type="GO" id="GO:0034727">
    <property type="term" value="P:piecemeal microautophagy of the nucleus"/>
    <property type="evidence" value="ECO:0007669"/>
    <property type="project" value="TreeGrafter"/>
</dbReference>
<evidence type="ECO:0000256" key="10">
    <source>
        <dbReference type="ARBA" id="ARBA00022990"/>
    </source>
</evidence>
<dbReference type="GO" id="GO:0043069">
    <property type="term" value="P:negative regulation of programmed cell death"/>
    <property type="evidence" value="ECO:0007669"/>
    <property type="project" value="UniProtKB-ARBA"/>
</dbReference>
<dbReference type="GO" id="GO:0019776">
    <property type="term" value="F:Atg8-family ligase activity"/>
    <property type="evidence" value="ECO:0007669"/>
    <property type="project" value="TreeGrafter"/>
</dbReference>
<reference evidence="19 20" key="1">
    <citation type="journal article" date="2019" name="PLoS Biol.">
        <title>Sex chromosomes control vertical transmission of feminizing Wolbachia symbionts in an isopod.</title>
        <authorList>
            <person name="Becking T."/>
            <person name="Chebbi M.A."/>
            <person name="Giraud I."/>
            <person name="Moumen B."/>
            <person name="Laverre T."/>
            <person name="Caubet Y."/>
            <person name="Peccoud J."/>
            <person name="Gilbert C."/>
            <person name="Cordaux R."/>
        </authorList>
    </citation>
    <scope>NUCLEOTIDE SEQUENCE [LARGE SCALE GENOMIC DNA]</scope>
    <source>
        <strain evidence="19">ANa2</strain>
        <tissue evidence="19">Whole body excluding digestive tract and cuticle</tissue>
    </source>
</reference>
<keyword evidence="9" id="KW-0391">Immunity</keyword>
<evidence type="ECO:0000313" key="19">
    <source>
        <dbReference type="EMBL" id="KAB7503522.1"/>
    </source>
</evidence>
<evidence type="ECO:0000259" key="18">
    <source>
        <dbReference type="Pfam" id="PF20638"/>
    </source>
</evidence>
<dbReference type="InterPro" id="IPR048939">
    <property type="entry name" value="ATG5_UblA"/>
</dbReference>
<dbReference type="Gene3D" id="1.10.246.190">
    <property type="entry name" value="Autophagy protein Apg5, helix rich domain"/>
    <property type="match status" value="1"/>
</dbReference>
<evidence type="ECO:0000259" key="17">
    <source>
        <dbReference type="Pfam" id="PF20637"/>
    </source>
</evidence>
<feature type="domain" description="Autophagy protein ATG5 UblA" evidence="18">
    <location>
        <begin position="11"/>
        <end position="106"/>
    </location>
</feature>
<comment type="function">
    <text evidence="13">May play an important role in the apoptotic process, possibly within the modified cytoskeleton. Its expression is a relatively late event in the apoptotic process, occurring downstream of caspase activity. Plays a crucial role in IFN-gamma-induced autophagic cell death by interacting with FADD.</text>
</comment>
<comment type="subcellular location">
    <subcellularLocation>
        <location evidence="1">Cytoplasm</location>
    </subcellularLocation>
    <subcellularLocation>
        <location evidence="2 15">Preautophagosomal structure membrane</location>
        <topology evidence="2 15">Peripheral membrane protein</topology>
    </subcellularLocation>
</comment>
<evidence type="ECO:0000256" key="11">
    <source>
        <dbReference type="ARBA" id="ARBA00023006"/>
    </source>
</evidence>
<name>A0A5N5TAL1_9CRUS</name>
<dbReference type="InterPro" id="IPR042526">
    <property type="entry name" value="Atg5_HR"/>
</dbReference>
<evidence type="ECO:0000256" key="12">
    <source>
        <dbReference type="ARBA" id="ARBA00023136"/>
    </source>
</evidence>
<dbReference type="EMBL" id="SEYY01005034">
    <property type="protein sequence ID" value="KAB7503522.1"/>
    <property type="molecule type" value="Genomic_DNA"/>
</dbReference>
<proteinExistence type="inferred from homology"/>
<keyword evidence="7" id="KW-0053">Apoptosis</keyword>
<dbReference type="InterPro" id="IPR048940">
    <property type="entry name" value="ATG5_HBR"/>
</dbReference>
<dbReference type="Pfam" id="PF04106">
    <property type="entry name" value="ATG5_UblB"/>
    <property type="match status" value="1"/>
</dbReference>
<keyword evidence="8 15" id="KW-0832">Ubl conjugation</keyword>
<evidence type="ECO:0000256" key="5">
    <source>
        <dbReference type="ARBA" id="ARBA00022490"/>
    </source>
</evidence>